<feature type="transmembrane region" description="Helical" evidence="4">
    <location>
        <begin position="79"/>
        <end position="102"/>
    </location>
</feature>
<evidence type="ECO:0000313" key="7">
    <source>
        <dbReference type="Proteomes" id="UP001206483"/>
    </source>
</evidence>
<dbReference type="RefSeq" id="WP_253795033.1">
    <property type="nucleotide sequence ID" value="NZ_BAAAUB010000030.1"/>
</dbReference>
<keyword evidence="3" id="KW-0902">Two-component regulatory system</keyword>
<keyword evidence="7" id="KW-1185">Reference proteome</keyword>
<dbReference type="InterPro" id="IPR029016">
    <property type="entry name" value="GAF-like_dom_sf"/>
</dbReference>
<keyword evidence="1" id="KW-0808">Transferase</keyword>
<feature type="domain" description="Histidine kinase/HSP90-like ATPase" evidence="5">
    <location>
        <begin position="590"/>
        <end position="681"/>
    </location>
</feature>
<feature type="transmembrane region" description="Helical" evidence="4">
    <location>
        <begin position="255"/>
        <end position="275"/>
    </location>
</feature>
<dbReference type="GO" id="GO:0016301">
    <property type="term" value="F:kinase activity"/>
    <property type="evidence" value="ECO:0007669"/>
    <property type="project" value="UniProtKB-KW"/>
</dbReference>
<dbReference type="Proteomes" id="UP001206483">
    <property type="component" value="Unassembled WGS sequence"/>
</dbReference>
<name>A0ABT1ITC8_9ACTN</name>
<feature type="transmembrane region" description="Helical" evidence="4">
    <location>
        <begin position="291"/>
        <end position="311"/>
    </location>
</feature>
<evidence type="ECO:0000259" key="5">
    <source>
        <dbReference type="SMART" id="SM00387"/>
    </source>
</evidence>
<proteinExistence type="predicted"/>
<gene>
    <name evidence="6" type="ORF">FHR36_001512</name>
</gene>
<keyword evidence="2 6" id="KW-0418">Kinase</keyword>
<feature type="transmembrane region" description="Helical" evidence="4">
    <location>
        <begin position="46"/>
        <end position="67"/>
    </location>
</feature>
<dbReference type="Gene3D" id="3.30.450.40">
    <property type="match status" value="1"/>
</dbReference>
<keyword evidence="4" id="KW-0812">Transmembrane</keyword>
<evidence type="ECO:0000256" key="2">
    <source>
        <dbReference type="ARBA" id="ARBA00022777"/>
    </source>
</evidence>
<dbReference type="SUPFAM" id="SSF55874">
    <property type="entry name" value="ATPase domain of HSP90 chaperone/DNA topoisomerase II/histidine kinase"/>
    <property type="match status" value="1"/>
</dbReference>
<feature type="transmembrane region" description="Helical" evidence="4">
    <location>
        <begin position="108"/>
        <end position="132"/>
    </location>
</feature>
<evidence type="ECO:0000256" key="3">
    <source>
        <dbReference type="ARBA" id="ARBA00023012"/>
    </source>
</evidence>
<dbReference type="EMBL" id="JAMZDX010000002">
    <property type="protein sequence ID" value="MCP2308388.1"/>
    <property type="molecule type" value="Genomic_DNA"/>
</dbReference>
<dbReference type="PANTHER" id="PTHR24421">
    <property type="entry name" value="NITRATE/NITRITE SENSOR PROTEIN NARX-RELATED"/>
    <property type="match status" value="1"/>
</dbReference>
<evidence type="ECO:0000256" key="4">
    <source>
        <dbReference type="SAM" id="Phobius"/>
    </source>
</evidence>
<dbReference type="InterPro" id="IPR011712">
    <property type="entry name" value="Sig_transdc_His_kin_sub3_dim/P"/>
</dbReference>
<feature type="transmembrane region" description="Helical" evidence="4">
    <location>
        <begin position="144"/>
        <end position="162"/>
    </location>
</feature>
<organism evidence="6 7">
    <name type="scientific">Kitasatospora paracochleata</name>
    <dbReference type="NCBI Taxonomy" id="58354"/>
    <lineage>
        <taxon>Bacteria</taxon>
        <taxon>Bacillati</taxon>
        <taxon>Actinomycetota</taxon>
        <taxon>Actinomycetes</taxon>
        <taxon>Kitasatosporales</taxon>
        <taxon>Streptomycetaceae</taxon>
        <taxon>Kitasatospora</taxon>
    </lineage>
</organism>
<dbReference type="Gene3D" id="3.30.565.10">
    <property type="entry name" value="Histidine kinase-like ATPase, C-terminal domain"/>
    <property type="match status" value="1"/>
</dbReference>
<accession>A0ABT1ITC8</accession>
<dbReference type="Gene3D" id="1.20.5.1930">
    <property type="match status" value="1"/>
</dbReference>
<dbReference type="CDD" id="cd16917">
    <property type="entry name" value="HATPase_UhpB-NarQ-NarX-like"/>
    <property type="match status" value="1"/>
</dbReference>
<dbReference type="SUPFAM" id="SSF55781">
    <property type="entry name" value="GAF domain-like"/>
    <property type="match status" value="1"/>
</dbReference>
<evidence type="ECO:0000313" key="6">
    <source>
        <dbReference type="EMBL" id="MCP2308388.1"/>
    </source>
</evidence>
<comment type="caution">
    <text evidence="6">The sequence shown here is derived from an EMBL/GenBank/DDBJ whole genome shotgun (WGS) entry which is preliminary data.</text>
</comment>
<dbReference type="InterPro" id="IPR036890">
    <property type="entry name" value="HATPase_C_sf"/>
</dbReference>
<feature type="transmembrane region" description="Helical" evidence="4">
    <location>
        <begin position="203"/>
        <end position="220"/>
    </location>
</feature>
<dbReference type="SMART" id="SM00387">
    <property type="entry name" value="HATPase_c"/>
    <property type="match status" value="1"/>
</dbReference>
<dbReference type="InterPro" id="IPR003594">
    <property type="entry name" value="HATPase_dom"/>
</dbReference>
<keyword evidence="4" id="KW-1133">Transmembrane helix</keyword>
<sequence>MNSDQGATALTPARPDRALAACGAALLCALAWTALAVTHPHADLDLYLNGALTAIFLCFALSGAFVLINRAARGLGSALLATGVALEVSQLAVIAGALGHATGWTADLVFATVLIGWCCYGVLVLTFALWLPDGRLPGGVAGRALVAGYVLWGVVDGFATAAKDPEWYGVPNPFHHGIWADLYRARTDVFGDPTADVSLGRNISTALVALALLIAAVRWYRAPGPHRRLVELVGPYLLWTAVVTVPYYTGYHADWLFYAVLVGPVAWAGGLVFAFRKDRSLSLDRATRRRLSLLTFGTLLFLAVAAAAVVVHDLLPGRAPDDWWALAGAVAAGALLRPAFHGVTHAVDRAYYGDRAHPYQVASGLAERIGSAVDPAHIPPLLCQTVVDSLGLPAAAVRVEGRTGVRELAARGRLGPSAERFPLRYEGAEIGALHAAPRSGQTTLDRQDRDVLRLLADQSAPAVASLRLYEDLQAGRKRLVLAREEERRRLRHDLHDGVGPALSGLRLRLDAALATAPDGSPTATAVTAASEEIGRLIVELRRITDGLAPAALGSEGLAGALRRLAAGLGSRGLEVLVELDPDPLPPLPAAVEVAVYRISGEALNNVVRHSGASSVRLALNVGADEVTVETLDNGAGFPVHTDGVGVGLRSMAERAEELGGCFTASNDSSGARVRAVLPRAGAAEPAD</sequence>
<dbReference type="Pfam" id="PF02518">
    <property type="entry name" value="HATPase_c"/>
    <property type="match status" value="1"/>
</dbReference>
<reference evidence="6 7" key="1">
    <citation type="submission" date="2022-06" db="EMBL/GenBank/DDBJ databases">
        <title>Sequencing the genomes of 1000 actinobacteria strains.</title>
        <authorList>
            <person name="Klenk H.-P."/>
        </authorList>
    </citation>
    <scope>NUCLEOTIDE SEQUENCE [LARGE SCALE GENOMIC DNA]</scope>
    <source>
        <strain evidence="6 7">DSM 41656</strain>
    </source>
</reference>
<evidence type="ECO:0000256" key="1">
    <source>
        <dbReference type="ARBA" id="ARBA00022679"/>
    </source>
</evidence>
<keyword evidence="4" id="KW-0472">Membrane</keyword>
<dbReference type="InterPro" id="IPR050482">
    <property type="entry name" value="Sensor_HK_TwoCompSys"/>
</dbReference>
<dbReference type="Pfam" id="PF07730">
    <property type="entry name" value="HisKA_3"/>
    <property type="match status" value="1"/>
</dbReference>
<protein>
    <submittedName>
        <fullName evidence="6">Signal transduction histidine kinase</fullName>
    </submittedName>
</protein>
<feature type="transmembrane region" description="Helical" evidence="4">
    <location>
        <begin position="232"/>
        <end position="249"/>
    </location>
</feature>